<dbReference type="PROSITE" id="PS50977">
    <property type="entry name" value="HTH_TETR_2"/>
    <property type="match status" value="1"/>
</dbReference>
<evidence type="ECO:0000313" key="5">
    <source>
        <dbReference type="Proteomes" id="UP000512167"/>
    </source>
</evidence>
<feature type="DNA-binding region" description="H-T-H motif" evidence="2">
    <location>
        <begin position="22"/>
        <end position="41"/>
    </location>
</feature>
<gene>
    <name evidence="4" type="ORF">HF295_06465</name>
</gene>
<dbReference type="Proteomes" id="UP000512167">
    <property type="component" value="Chromosome"/>
</dbReference>
<feature type="domain" description="HTH tetR-type" evidence="3">
    <location>
        <begin position="1"/>
        <end position="59"/>
    </location>
</feature>
<dbReference type="SUPFAM" id="SSF46689">
    <property type="entry name" value="Homeodomain-like"/>
    <property type="match status" value="1"/>
</dbReference>
<dbReference type="PANTHER" id="PTHR43479">
    <property type="entry name" value="ACREF/ENVCD OPERON REPRESSOR-RELATED"/>
    <property type="match status" value="1"/>
</dbReference>
<dbReference type="AlphaFoldDB" id="A0A7L6N4U7"/>
<sequence length="184" mass="21515">MKQIFIDSAKTIIKEKGLKFVSAREISKISGYSYTTLYNYFENIDSLLTYVAVDYLEESYQEMLQALKGTNDIKKKIIVASKTYFSFMYNHPSIFKIVFINDFGVEVESMSYKLIPKVTILLRELLKDLKDRQITLDRDILFELISSSIHSKLMFAIFKRSPIKYDDLLMMIEKELNILIGDIK</sequence>
<protein>
    <submittedName>
        <fullName evidence="4">TetR/AcrR family transcriptional regulator</fullName>
    </submittedName>
</protein>
<keyword evidence="5" id="KW-1185">Reference proteome</keyword>
<evidence type="ECO:0000256" key="1">
    <source>
        <dbReference type="ARBA" id="ARBA00023125"/>
    </source>
</evidence>
<proteinExistence type="predicted"/>
<reference evidence="4 5" key="1">
    <citation type="submission" date="2020-04" db="EMBL/GenBank/DDBJ databases">
        <authorList>
            <person name="Zheng R.K."/>
            <person name="Sun C.M."/>
        </authorList>
    </citation>
    <scope>NUCLEOTIDE SEQUENCE [LARGE SCALE GENOMIC DNA]</scope>
    <source>
        <strain evidence="5">zrk29</strain>
    </source>
</reference>
<dbReference type="EMBL" id="CP051151">
    <property type="protein sequence ID" value="QLY40512.1"/>
    <property type="molecule type" value="Genomic_DNA"/>
</dbReference>
<dbReference type="KEGG" id="tbk:HF295_06465"/>
<evidence type="ECO:0000259" key="3">
    <source>
        <dbReference type="PROSITE" id="PS50977"/>
    </source>
</evidence>
<dbReference type="RefSeq" id="WP_312031351.1">
    <property type="nucleotide sequence ID" value="NZ_CP051151.1"/>
</dbReference>
<dbReference type="InterPro" id="IPR001647">
    <property type="entry name" value="HTH_TetR"/>
</dbReference>
<keyword evidence="1 2" id="KW-0238">DNA-binding</keyword>
<organism evidence="4 5">
    <name type="scientific">Hujiaoplasma nucleasis</name>
    <dbReference type="NCBI Taxonomy" id="2725268"/>
    <lineage>
        <taxon>Bacteria</taxon>
        <taxon>Bacillati</taxon>
        <taxon>Mycoplasmatota</taxon>
        <taxon>Mollicutes</taxon>
        <taxon>Candidatus Izemoplasmatales</taxon>
        <taxon>Hujiaoplasmataceae</taxon>
        <taxon>Hujiaoplasma</taxon>
    </lineage>
</organism>
<dbReference type="GO" id="GO:0003677">
    <property type="term" value="F:DNA binding"/>
    <property type="evidence" value="ECO:0007669"/>
    <property type="project" value="UniProtKB-UniRule"/>
</dbReference>
<dbReference type="InterPro" id="IPR050624">
    <property type="entry name" value="HTH-type_Tx_Regulator"/>
</dbReference>
<evidence type="ECO:0000313" key="4">
    <source>
        <dbReference type="EMBL" id="QLY40512.1"/>
    </source>
</evidence>
<accession>A0A7L6N4U7</accession>
<dbReference type="Gene3D" id="1.10.357.10">
    <property type="entry name" value="Tetracycline Repressor, domain 2"/>
    <property type="match status" value="1"/>
</dbReference>
<name>A0A7L6N4U7_9MOLU</name>
<dbReference type="Pfam" id="PF00440">
    <property type="entry name" value="TetR_N"/>
    <property type="match status" value="1"/>
</dbReference>
<dbReference type="InterPro" id="IPR009057">
    <property type="entry name" value="Homeodomain-like_sf"/>
</dbReference>
<evidence type="ECO:0000256" key="2">
    <source>
        <dbReference type="PROSITE-ProRule" id="PRU00335"/>
    </source>
</evidence>
<dbReference type="PANTHER" id="PTHR43479:SF11">
    <property type="entry name" value="ACREF_ENVCD OPERON REPRESSOR-RELATED"/>
    <property type="match status" value="1"/>
</dbReference>